<protein>
    <submittedName>
        <fullName evidence="2">MBL fold metallo-hydrolase</fullName>
    </submittedName>
</protein>
<evidence type="ECO:0000313" key="3">
    <source>
        <dbReference type="Proteomes" id="UP001056035"/>
    </source>
</evidence>
<dbReference type="RefSeq" id="WP_254571669.1">
    <property type="nucleotide sequence ID" value="NZ_CP098502.1"/>
</dbReference>
<dbReference type="Gene3D" id="3.60.15.10">
    <property type="entry name" value="Ribonuclease Z/Hydroxyacylglutathione hydrolase-like"/>
    <property type="match status" value="1"/>
</dbReference>
<dbReference type="Proteomes" id="UP001056035">
    <property type="component" value="Chromosome"/>
</dbReference>
<dbReference type="InterPro" id="IPR036866">
    <property type="entry name" value="RibonucZ/Hydroxyglut_hydro"/>
</dbReference>
<sequence>MRVVSLHPDVLVATSAVWQTTCTIVRGTVDGAPENDPERPPAEAFVIDSPVLQSELDVLPTLLAQSGFPFTGLLATHADWDHLLGRLAFGADAPLGVAETTAARLTAEPGRAAGRLREFDQQWYVERPAPLALGQVQALPVPGHLDVGDHTLELHPAGGHTADGMAIWIPWARILVAGDHLSPVELPMLSEGGSRSAYRATLERLRPLVEEAAHVVPGHGAVLDGTRALAILREDVAYLEDWTLPIARRDPEQLKIHARNRELAGD</sequence>
<dbReference type="EMBL" id="CP098502">
    <property type="protein sequence ID" value="UTI64977.1"/>
    <property type="molecule type" value="Genomic_DNA"/>
</dbReference>
<dbReference type="PANTHER" id="PTHR42951">
    <property type="entry name" value="METALLO-BETA-LACTAMASE DOMAIN-CONTAINING"/>
    <property type="match status" value="1"/>
</dbReference>
<name>A0ABY5DWB8_9ACTN</name>
<dbReference type="SUPFAM" id="SSF56281">
    <property type="entry name" value="Metallo-hydrolase/oxidoreductase"/>
    <property type="match status" value="1"/>
</dbReference>
<feature type="domain" description="Metallo-beta-lactamase" evidence="1">
    <location>
        <begin position="19"/>
        <end position="219"/>
    </location>
</feature>
<reference evidence="2 3" key="1">
    <citation type="submission" date="2022-06" db="EMBL/GenBank/DDBJ databases">
        <title>Paraconexibacter antarcticus.</title>
        <authorList>
            <person name="Kim C.S."/>
        </authorList>
    </citation>
    <scope>NUCLEOTIDE SEQUENCE [LARGE SCALE GENOMIC DNA]</scope>
    <source>
        <strain evidence="2 3">02-257</strain>
    </source>
</reference>
<accession>A0ABY5DWB8</accession>
<evidence type="ECO:0000259" key="1">
    <source>
        <dbReference type="SMART" id="SM00849"/>
    </source>
</evidence>
<dbReference type="InterPro" id="IPR050855">
    <property type="entry name" value="NDM-1-like"/>
</dbReference>
<dbReference type="InterPro" id="IPR001279">
    <property type="entry name" value="Metallo-B-lactamas"/>
</dbReference>
<keyword evidence="3" id="KW-1185">Reference proteome</keyword>
<dbReference type="PANTHER" id="PTHR42951:SF4">
    <property type="entry name" value="ACYL-COENZYME A THIOESTERASE MBLAC2"/>
    <property type="match status" value="1"/>
</dbReference>
<organism evidence="2 3">
    <name type="scientific">Paraconexibacter antarcticus</name>
    <dbReference type="NCBI Taxonomy" id="2949664"/>
    <lineage>
        <taxon>Bacteria</taxon>
        <taxon>Bacillati</taxon>
        <taxon>Actinomycetota</taxon>
        <taxon>Thermoleophilia</taxon>
        <taxon>Solirubrobacterales</taxon>
        <taxon>Paraconexibacteraceae</taxon>
        <taxon>Paraconexibacter</taxon>
    </lineage>
</organism>
<dbReference type="Pfam" id="PF00753">
    <property type="entry name" value="Lactamase_B"/>
    <property type="match status" value="1"/>
</dbReference>
<evidence type="ECO:0000313" key="2">
    <source>
        <dbReference type="EMBL" id="UTI64977.1"/>
    </source>
</evidence>
<dbReference type="SMART" id="SM00849">
    <property type="entry name" value="Lactamase_B"/>
    <property type="match status" value="1"/>
</dbReference>
<gene>
    <name evidence="2" type="ORF">NBH00_01930</name>
</gene>
<proteinExistence type="predicted"/>